<evidence type="ECO:0000313" key="2">
    <source>
        <dbReference type="Proteomes" id="UP000363661"/>
    </source>
</evidence>
<dbReference type="EMBL" id="CABHNA010000060">
    <property type="protein sequence ID" value="VUX12651.1"/>
    <property type="molecule type" value="Genomic_DNA"/>
</dbReference>
<gene>
    <name evidence="1" type="ORF">RTSSTS7063_01818</name>
</gene>
<evidence type="ECO:0000313" key="1">
    <source>
        <dbReference type="EMBL" id="VUX12651.1"/>
    </source>
</evidence>
<dbReference type="Proteomes" id="UP000363661">
    <property type="component" value="Unassembled WGS sequence"/>
</dbReference>
<name>A0A564TZB9_9FIRM</name>
<dbReference type="AlphaFoldDB" id="A0A564TZB9"/>
<accession>A0A564TZB9</accession>
<reference evidence="1 2" key="1">
    <citation type="submission" date="2019-07" db="EMBL/GenBank/DDBJ databases">
        <authorList>
            <person name="Hibberd C M."/>
            <person name="Gehrig L. J."/>
            <person name="Chang H.-W."/>
            <person name="Venkatesh S."/>
        </authorList>
    </citation>
    <scope>NUCLEOTIDE SEQUENCE [LARGE SCALE GENOMIC DNA]</scope>
    <source>
        <strain evidence="1">Ruminococcus_torques_SSTS_Bg7063</strain>
    </source>
</reference>
<sequence length="56" mass="6860">MNNQERKTKPELWKQIEELEQKLWFMEKFLETKGLLVEAEDYVEKAIQDTEELPFD</sequence>
<proteinExistence type="predicted"/>
<organism evidence="1 2">
    <name type="scientific">[Ruminococcus] torques</name>
    <dbReference type="NCBI Taxonomy" id="33039"/>
    <lineage>
        <taxon>Bacteria</taxon>
        <taxon>Bacillati</taxon>
        <taxon>Bacillota</taxon>
        <taxon>Clostridia</taxon>
        <taxon>Lachnospirales</taxon>
        <taxon>Lachnospiraceae</taxon>
        <taxon>Mediterraneibacter</taxon>
    </lineage>
</organism>
<protein>
    <submittedName>
        <fullName evidence="1">Uncharacterized protein</fullName>
    </submittedName>
</protein>
<dbReference type="RefSeq" id="WP_181984711.1">
    <property type="nucleotide sequence ID" value="NZ_CABHNA010000060.1"/>
</dbReference>
<keyword evidence="2" id="KW-1185">Reference proteome</keyword>